<feature type="transmembrane region" description="Helical" evidence="5">
    <location>
        <begin position="468"/>
        <end position="492"/>
    </location>
</feature>
<feature type="transmembrane region" description="Helical" evidence="5">
    <location>
        <begin position="352"/>
        <end position="380"/>
    </location>
</feature>
<feature type="transmembrane region" description="Helical" evidence="5">
    <location>
        <begin position="401"/>
        <end position="420"/>
    </location>
</feature>
<feature type="transmembrane region" description="Helical" evidence="5">
    <location>
        <begin position="303"/>
        <end position="326"/>
    </location>
</feature>
<evidence type="ECO:0000259" key="6">
    <source>
        <dbReference type="Pfam" id="PF01490"/>
    </source>
</evidence>
<comment type="caution">
    <text evidence="7">The sequence shown here is derived from an EMBL/GenBank/DDBJ whole genome shotgun (WGS) entry which is preliminary data.</text>
</comment>
<feature type="transmembrane region" description="Helical" evidence="5">
    <location>
        <begin position="143"/>
        <end position="167"/>
    </location>
</feature>
<name>A0AAU9J3N2_9CILI</name>
<protein>
    <recommendedName>
        <fullName evidence="6">Amino acid transporter transmembrane domain-containing protein</fullName>
    </recommendedName>
</protein>
<evidence type="ECO:0000256" key="1">
    <source>
        <dbReference type="ARBA" id="ARBA00004370"/>
    </source>
</evidence>
<feature type="domain" description="Amino acid transporter transmembrane" evidence="6">
    <location>
        <begin position="14"/>
        <end position="67"/>
    </location>
</feature>
<dbReference type="PANTHER" id="PTHR16189">
    <property type="entry name" value="TRANSMEMBRANE PROTEIN 104-RELATED"/>
    <property type="match status" value="1"/>
</dbReference>
<evidence type="ECO:0000256" key="2">
    <source>
        <dbReference type="ARBA" id="ARBA00022692"/>
    </source>
</evidence>
<dbReference type="GO" id="GO:0016020">
    <property type="term" value="C:membrane"/>
    <property type="evidence" value="ECO:0007669"/>
    <property type="project" value="UniProtKB-SubCell"/>
</dbReference>
<evidence type="ECO:0000313" key="7">
    <source>
        <dbReference type="EMBL" id="CAG9318552.1"/>
    </source>
</evidence>
<feature type="transmembrane region" description="Helical" evidence="5">
    <location>
        <begin position="43"/>
        <end position="65"/>
    </location>
</feature>
<dbReference type="Proteomes" id="UP001162131">
    <property type="component" value="Unassembled WGS sequence"/>
</dbReference>
<dbReference type="AlphaFoldDB" id="A0AAU9J3N2"/>
<accession>A0AAU9J3N2</accession>
<keyword evidence="4 5" id="KW-0472">Membrane</keyword>
<dbReference type="EMBL" id="CAJZBQ010000020">
    <property type="protein sequence ID" value="CAG9318552.1"/>
    <property type="molecule type" value="Genomic_DNA"/>
</dbReference>
<feature type="transmembrane region" description="Helical" evidence="5">
    <location>
        <begin position="426"/>
        <end position="447"/>
    </location>
</feature>
<sequence>MGKGHDLEGECDQKWIVGFFYILNTQVGIGVLSLPWAYSKAGWSIGILSAFIVYIYSSLLVFQVLQTLSRMSVLYELKDRGYIIKPLKPNQLTKKVNPKDFLIPPQENAEEQYLIEPEDLLPYIDNKRYDFCEIVITLFGYRIGVLFTVIIFLGFYGTLIGLATVFASSAIKYLPIYHDTCNIYDDSDFDGDCRAKYWIFLAFFAAVTTSLTVLGLVKQAVLQIAMCSIRLIAYITILVTSWYAIFSDTKLDDTGANEADPDTMDFYYIGLCFPIVLMSTYFHSAIPTCIQYVKDKRETAPKICFLSLSIVSLLFLCIGLIVPFAVENVEKMINLNWYDYSAGDNPSERPTWAYIIAGFIVICPAIDAMSIFPICAINLCDNLTSVFHSHFGERELTCRQLTFYRLICSLPPVVIAGIFYDLSYISAFKGIISILVSGIFIPLSAIATRKLVPNQGGYDTKFNDVKTAWGTLVFSVAAVSAILVLIIIYLSLGDI</sequence>
<evidence type="ECO:0000256" key="5">
    <source>
        <dbReference type="SAM" id="Phobius"/>
    </source>
</evidence>
<organism evidence="7 8">
    <name type="scientific">Blepharisma stoltei</name>
    <dbReference type="NCBI Taxonomy" id="1481888"/>
    <lineage>
        <taxon>Eukaryota</taxon>
        <taxon>Sar</taxon>
        <taxon>Alveolata</taxon>
        <taxon>Ciliophora</taxon>
        <taxon>Postciliodesmatophora</taxon>
        <taxon>Heterotrichea</taxon>
        <taxon>Heterotrichida</taxon>
        <taxon>Blepharismidae</taxon>
        <taxon>Blepharisma</taxon>
    </lineage>
</organism>
<feature type="transmembrane region" description="Helical" evidence="5">
    <location>
        <begin position="15"/>
        <end position="37"/>
    </location>
</feature>
<evidence type="ECO:0000256" key="3">
    <source>
        <dbReference type="ARBA" id="ARBA00022989"/>
    </source>
</evidence>
<feature type="transmembrane region" description="Helical" evidence="5">
    <location>
        <begin position="266"/>
        <end position="282"/>
    </location>
</feature>
<dbReference type="Pfam" id="PF01490">
    <property type="entry name" value="Aa_trans"/>
    <property type="match status" value="1"/>
</dbReference>
<feature type="transmembrane region" description="Helical" evidence="5">
    <location>
        <begin position="197"/>
        <end position="217"/>
    </location>
</feature>
<keyword evidence="2 5" id="KW-0812">Transmembrane</keyword>
<proteinExistence type="predicted"/>
<feature type="transmembrane region" description="Helical" evidence="5">
    <location>
        <begin position="229"/>
        <end position="246"/>
    </location>
</feature>
<gene>
    <name evidence="7" type="ORF">BSTOLATCC_MIC21025</name>
</gene>
<keyword evidence="8" id="KW-1185">Reference proteome</keyword>
<comment type="subcellular location">
    <subcellularLocation>
        <location evidence="1">Membrane</location>
    </subcellularLocation>
</comment>
<evidence type="ECO:0000313" key="8">
    <source>
        <dbReference type="Proteomes" id="UP001162131"/>
    </source>
</evidence>
<evidence type="ECO:0000256" key="4">
    <source>
        <dbReference type="ARBA" id="ARBA00023136"/>
    </source>
</evidence>
<dbReference type="InterPro" id="IPR013057">
    <property type="entry name" value="AA_transpt_TM"/>
</dbReference>
<reference evidence="7" key="1">
    <citation type="submission" date="2021-09" db="EMBL/GenBank/DDBJ databases">
        <authorList>
            <consortium name="AG Swart"/>
            <person name="Singh M."/>
            <person name="Singh A."/>
            <person name="Seah K."/>
            <person name="Emmerich C."/>
        </authorList>
    </citation>
    <scope>NUCLEOTIDE SEQUENCE</scope>
    <source>
        <strain evidence="7">ATCC30299</strain>
    </source>
</reference>
<keyword evidence="3 5" id="KW-1133">Transmembrane helix</keyword>